<feature type="chain" id="PRO_5005294018" description="DUF4349 domain-containing protein" evidence="2">
    <location>
        <begin position="24"/>
        <end position="292"/>
    </location>
</feature>
<comment type="caution">
    <text evidence="4">The sequence shown here is derived from an EMBL/GenBank/DDBJ whole genome shotgun (WGS) entry which is preliminary data.</text>
</comment>
<reference evidence="4 5" key="1">
    <citation type="journal article" date="2015" name="G3 (Bethesda)">
        <title>Insights into Ongoing Evolution of the Hexachlorocyclohexane Catabolic Pathway from Comparative Genomics of Ten Sphingomonadaceae Strains.</title>
        <authorList>
            <person name="Pearce S.L."/>
            <person name="Oakeshott J.G."/>
            <person name="Pandey G."/>
        </authorList>
    </citation>
    <scope>NUCLEOTIDE SEQUENCE [LARGE SCALE GENOMIC DNA]</scope>
    <source>
        <strain evidence="4 5">LL02</strain>
    </source>
</reference>
<dbReference type="InterPro" id="IPR025645">
    <property type="entry name" value="DUF4349"/>
</dbReference>
<dbReference type="RefSeq" id="WP_059150307.1">
    <property type="nucleotide sequence ID" value="NZ_KQ130452.1"/>
</dbReference>
<evidence type="ECO:0000259" key="3">
    <source>
        <dbReference type="Pfam" id="PF14257"/>
    </source>
</evidence>
<dbReference type="AlphaFoldDB" id="A0A0J8AZI8"/>
<dbReference type="EMBL" id="JACU01000002">
    <property type="protein sequence ID" value="KMS59560.1"/>
    <property type="molecule type" value="Genomic_DNA"/>
</dbReference>
<feature type="domain" description="DUF4349" evidence="3">
    <location>
        <begin position="69"/>
        <end position="277"/>
    </location>
</feature>
<keyword evidence="1" id="KW-0812">Transmembrane</keyword>
<dbReference type="PROSITE" id="PS51257">
    <property type="entry name" value="PROKAR_LIPOPROTEIN"/>
    <property type="match status" value="1"/>
</dbReference>
<protein>
    <recommendedName>
        <fullName evidence="3">DUF4349 domain-containing protein</fullName>
    </recommendedName>
</protein>
<evidence type="ECO:0000256" key="1">
    <source>
        <dbReference type="SAM" id="Phobius"/>
    </source>
</evidence>
<sequence length="292" mass="30644">MHRSKISAGLLALALAGCGSAPAPDAAGPETVDIREEAPASVKAQGGGDAKPGEAIAVSAANGPRIAYVYEYGYRLAAERIAEVQRSQADLCEKQGPQVCRILDMKQNGSEGRYAAGSLALAVAAPRARAFGAELGKLAGNAGGTQVSSAISGEDLSKQIVDTEARLRARTVLRDRLMEVLATRKGTVAELVEAERGVAQVNEEIDEARSWLTEMQGRVNFSRVNLSYEAGSPSDGGFLSPIRSALGNVSTVLGTIFAVVIMLTAIAVPLGLIGLAIRWAILNWRKRFGAKD</sequence>
<feature type="signal peptide" evidence="2">
    <location>
        <begin position="1"/>
        <end position="23"/>
    </location>
</feature>
<keyword evidence="5" id="KW-1185">Reference proteome</keyword>
<dbReference type="Proteomes" id="UP000052268">
    <property type="component" value="Unassembled WGS sequence"/>
</dbReference>
<feature type="transmembrane region" description="Helical" evidence="1">
    <location>
        <begin position="252"/>
        <end position="277"/>
    </location>
</feature>
<dbReference type="Pfam" id="PF14257">
    <property type="entry name" value="DUF4349"/>
    <property type="match status" value="1"/>
</dbReference>
<keyword evidence="2" id="KW-0732">Signal</keyword>
<accession>A0A0J8AZI8</accession>
<evidence type="ECO:0000313" key="5">
    <source>
        <dbReference type="Proteomes" id="UP000052268"/>
    </source>
</evidence>
<keyword evidence="1" id="KW-1133">Transmembrane helix</keyword>
<dbReference type="PATRIC" id="fig|1114963.3.peg.947"/>
<organism evidence="4 5">
    <name type="scientific">Novosphingobium barchaimii LL02</name>
    <dbReference type="NCBI Taxonomy" id="1114963"/>
    <lineage>
        <taxon>Bacteria</taxon>
        <taxon>Pseudomonadati</taxon>
        <taxon>Pseudomonadota</taxon>
        <taxon>Alphaproteobacteria</taxon>
        <taxon>Sphingomonadales</taxon>
        <taxon>Sphingomonadaceae</taxon>
        <taxon>Novosphingobium</taxon>
    </lineage>
</organism>
<name>A0A0J8AZI8_9SPHN</name>
<evidence type="ECO:0000313" key="4">
    <source>
        <dbReference type="EMBL" id="KMS59560.1"/>
    </source>
</evidence>
<keyword evidence="1" id="KW-0472">Membrane</keyword>
<gene>
    <name evidence="4" type="ORF">V474_10205</name>
</gene>
<evidence type="ECO:0000256" key="2">
    <source>
        <dbReference type="SAM" id="SignalP"/>
    </source>
</evidence>
<dbReference type="OrthoDB" id="7448632at2"/>
<proteinExistence type="predicted"/>